<accession>A0A2J6SE78</accession>
<proteinExistence type="inferred from homology"/>
<evidence type="ECO:0000256" key="2">
    <source>
        <dbReference type="ARBA" id="ARBA00022801"/>
    </source>
</evidence>
<dbReference type="InterPro" id="IPR001466">
    <property type="entry name" value="Beta-lactam-related"/>
</dbReference>
<organism evidence="4 5">
    <name type="scientific">Hyaloscypha variabilis (strain UAMH 11265 / GT02V1 / F)</name>
    <name type="common">Meliniomyces variabilis</name>
    <dbReference type="NCBI Taxonomy" id="1149755"/>
    <lineage>
        <taxon>Eukaryota</taxon>
        <taxon>Fungi</taxon>
        <taxon>Dikarya</taxon>
        <taxon>Ascomycota</taxon>
        <taxon>Pezizomycotina</taxon>
        <taxon>Leotiomycetes</taxon>
        <taxon>Helotiales</taxon>
        <taxon>Hyaloscyphaceae</taxon>
        <taxon>Hyaloscypha</taxon>
        <taxon>Hyaloscypha variabilis</taxon>
    </lineage>
</organism>
<evidence type="ECO:0000313" key="5">
    <source>
        <dbReference type="Proteomes" id="UP000235786"/>
    </source>
</evidence>
<evidence type="ECO:0000313" key="4">
    <source>
        <dbReference type="EMBL" id="PMD49085.1"/>
    </source>
</evidence>
<feature type="domain" description="Beta-lactamase-related" evidence="3">
    <location>
        <begin position="3"/>
        <end position="219"/>
    </location>
</feature>
<dbReference type="OrthoDB" id="428260at2759"/>
<dbReference type="SUPFAM" id="SSF56601">
    <property type="entry name" value="beta-lactamase/transpeptidase-like"/>
    <property type="match status" value="1"/>
</dbReference>
<sequence length="243" mass="26443">LYPLLFEPGTSYQYGAGVGWDGITTCGVNGNITLEEYVQTIICAPLNMTSTTFHLDQRPHVQTNLAGTTMRSGGMNEWMLAQDPDGKVEDTDFNGGAGLISSPADYQKLLNSITFNDGKILKPGTVIEMCRPQMGPESQEALMKFRSIPQQAAFQAPGQPKDAKMEFGLGSVLKLEHTPTGTKKGAISWSGLTNCYWWADLEAGVSGALFMTLFPMGDAKANSFCIRFQKMVYEMLDAASEKA</sequence>
<keyword evidence="2" id="KW-0378">Hydrolase</keyword>
<keyword evidence="5" id="KW-1185">Reference proteome</keyword>
<dbReference type="EMBL" id="KZ613937">
    <property type="protein sequence ID" value="PMD49085.1"/>
    <property type="molecule type" value="Genomic_DNA"/>
</dbReference>
<dbReference type="InterPro" id="IPR050789">
    <property type="entry name" value="Diverse_Enzym_Activities"/>
</dbReference>
<protein>
    <submittedName>
        <fullName evidence="4">D-Ala-D-Ala carboxypeptidase-like protein B</fullName>
    </submittedName>
</protein>
<dbReference type="Gene3D" id="3.40.710.10">
    <property type="entry name" value="DD-peptidase/beta-lactamase superfamily"/>
    <property type="match status" value="1"/>
</dbReference>
<gene>
    <name evidence="4" type="ORF">L207DRAFT_595807</name>
</gene>
<dbReference type="PANTHER" id="PTHR43283:SF17">
    <property type="entry name" value="(LOVD), PUTATIVE (AFU_ORTHOLOGUE AFUA_5G00920)-RELATED"/>
    <property type="match status" value="1"/>
</dbReference>
<dbReference type="AlphaFoldDB" id="A0A2J6SE78"/>
<reference evidence="4 5" key="1">
    <citation type="submission" date="2016-04" db="EMBL/GenBank/DDBJ databases">
        <title>A degradative enzymes factory behind the ericoid mycorrhizal symbiosis.</title>
        <authorList>
            <consortium name="DOE Joint Genome Institute"/>
            <person name="Martino E."/>
            <person name="Morin E."/>
            <person name="Grelet G."/>
            <person name="Kuo A."/>
            <person name="Kohler A."/>
            <person name="Daghino S."/>
            <person name="Barry K."/>
            <person name="Choi C."/>
            <person name="Cichocki N."/>
            <person name="Clum A."/>
            <person name="Copeland A."/>
            <person name="Hainaut M."/>
            <person name="Haridas S."/>
            <person name="Labutti K."/>
            <person name="Lindquist E."/>
            <person name="Lipzen A."/>
            <person name="Khouja H.-R."/>
            <person name="Murat C."/>
            <person name="Ohm R."/>
            <person name="Olson A."/>
            <person name="Spatafora J."/>
            <person name="Veneault-Fourrey C."/>
            <person name="Henrissat B."/>
            <person name="Grigoriev I."/>
            <person name="Martin F."/>
            <person name="Perotto S."/>
        </authorList>
    </citation>
    <scope>NUCLEOTIDE SEQUENCE [LARGE SCALE GENOMIC DNA]</scope>
    <source>
        <strain evidence="4 5">F</strain>
    </source>
</reference>
<dbReference type="Pfam" id="PF00144">
    <property type="entry name" value="Beta-lactamase"/>
    <property type="match status" value="1"/>
</dbReference>
<feature type="non-terminal residue" evidence="4">
    <location>
        <position position="1"/>
    </location>
</feature>
<dbReference type="GO" id="GO:0004180">
    <property type="term" value="F:carboxypeptidase activity"/>
    <property type="evidence" value="ECO:0007669"/>
    <property type="project" value="UniProtKB-KW"/>
</dbReference>
<keyword evidence="4" id="KW-0645">Protease</keyword>
<evidence type="ECO:0000256" key="1">
    <source>
        <dbReference type="ARBA" id="ARBA00009009"/>
    </source>
</evidence>
<name>A0A2J6SE78_HYAVF</name>
<keyword evidence="4" id="KW-0121">Carboxypeptidase</keyword>
<comment type="similarity">
    <text evidence="1">Belongs to the class-A beta-lactamase family.</text>
</comment>
<dbReference type="Proteomes" id="UP000235786">
    <property type="component" value="Unassembled WGS sequence"/>
</dbReference>
<evidence type="ECO:0000259" key="3">
    <source>
        <dbReference type="Pfam" id="PF00144"/>
    </source>
</evidence>
<dbReference type="STRING" id="1149755.A0A2J6SE78"/>
<dbReference type="InterPro" id="IPR012338">
    <property type="entry name" value="Beta-lactam/transpept-like"/>
</dbReference>
<dbReference type="PANTHER" id="PTHR43283">
    <property type="entry name" value="BETA-LACTAMASE-RELATED"/>
    <property type="match status" value="1"/>
</dbReference>